<keyword evidence="9" id="KW-0732">Signal</keyword>
<evidence type="ECO:0000256" key="5">
    <source>
        <dbReference type="ARBA" id="ARBA00022630"/>
    </source>
</evidence>
<dbReference type="GO" id="GO:0016020">
    <property type="term" value="C:membrane"/>
    <property type="evidence" value="ECO:0007669"/>
    <property type="project" value="InterPro"/>
</dbReference>
<feature type="domain" description="FMN-binding" evidence="10">
    <location>
        <begin position="41"/>
        <end position="115"/>
    </location>
</feature>
<feature type="chain" id="PRO_5030579635" description="Urocanate reductase" evidence="9">
    <location>
        <begin position="28"/>
        <end position="757"/>
    </location>
</feature>
<keyword evidence="6" id="KW-0274">FAD</keyword>
<comment type="cofactor">
    <cofactor evidence="1">
        <name>FMN</name>
        <dbReference type="ChEBI" id="CHEBI:58210"/>
    </cofactor>
</comment>
<feature type="domain" description="FMN-binding" evidence="10">
    <location>
        <begin position="143"/>
        <end position="218"/>
    </location>
</feature>
<evidence type="ECO:0000259" key="10">
    <source>
        <dbReference type="SMART" id="SM00900"/>
    </source>
</evidence>
<dbReference type="Gene3D" id="3.90.1010.20">
    <property type="match status" value="2"/>
</dbReference>
<gene>
    <name evidence="11" type="ORF">FYJ51_04695</name>
</gene>
<evidence type="ECO:0000256" key="4">
    <source>
        <dbReference type="ARBA" id="ARBA00015872"/>
    </source>
</evidence>
<evidence type="ECO:0000313" key="11">
    <source>
        <dbReference type="EMBL" id="MSS58199.1"/>
    </source>
</evidence>
<sequence>MNKIKKAISVTAGLAMLLCGCTGSGTAASSSSEVLTGTGKGNGGDITVTLTRENGKITKAEIKGDDETPDIGQKAFSTLSDEIVSANACDVDAVSGATRTSDGVISACNAALNGGSSAAASTASEEKGTLTDGEYTASAWGFGLTAPLPVTVRVKNGRIADITTGDNNSETASILKNAKDLLIPRIIEAQSVGVDSITGATETSGAIKAAVLDAVEQAGGDRTVYSAVVADTPGEDRTYDADVVVVGFGGSGATAALAAQQAGANVIALEKAGKTGGTSAVTGGPMSINEPSQVAKEIKDWTNPATGEVEDKPAGQELVDADELYQDWVDYTTVDGEVGSKPEIIKELLDNSGQTSAWMIDNGFSFTDAIGFLGNKYAIYTPYVGNKAQTEAMWNTFEGNFEKLGGKVLHETTVESINTDSDGKITGVSAVMDDGTKVTVNAGQVILATGGFGGSADMMNEYLGEDWKLYGMAQNTGDGIRMATELGAATYNIDMPPMSHFSAPTVITNDYDSPFDNDIPYAMVSTSETLALNKKGERFLNEERIQYTAYVGGSRYFSIYSSDMIDMLREKGFAKDASGRYLNHFGVGGVPTKDVPMTDIDTVLNDAIAKGFVYKADSLQALGEAIKADYPEMDVDTFLASIKTYNEGVANKDDALGKSEESYERLGQIEDGNDYYIAVTGAPYIYSTCGGLDVDEEFHVLNTDGDPIEGLYAVGTDSMGVLFTNKKGYANYGGVAQGYCFTSGRLAGENAAAAVKN</sequence>
<evidence type="ECO:0000256" key="7">
    <source>
        <dbReference type="ARBA" id="ARBA00023002"/>
    </source>
</evidence>
<keyword evidence="5" id="KW-0285">Flavoprotein</keyword>
<dbReference type="Gene3D" id="3.90.700.10">
    <property type="entry name" value="Succinate dehydrogenase/fumarate reductase flavoprotein, catalytic domain"/>
    <property type="match status" value="1"/>
</dbReference>
<evidence type="ECO:0000313" key="12">
    <source>
        <dbReference type="Proteomes" id="UP000461880"/>
    </source>
</evidence>
<dbReference type="AlphaFoldDB" id="A0A7X2NRF2"/>
<dbReference type="Proteomes" id="UP000461880">
    <property type="component" value="Unassembled WGS sequence"/>
</dbReference>
<organism evidence="11 12">
    <name type="scientific">Stecheria intestinalis</name>
    <dbReference type="NCBI Taxonomy" id="2606630"/>
    <lineage>
        <taxon>Bacteria</taxon>
        <taxon>Bacillati</taxon>
        <taxon>Bacillota</taxon>
        <taxon>Erysipelotrichia</taxon>
        <taxon>Erysipelotrichales</taxon>
        <taxon>Erysipelotrichaceae</taxon>
        <taxon>Stecheria</taxon>
    </lineage>
</organism>
<dbReference type="GO" id="GO:0033765">
    <property type="term" value="F:steroid dehydrogenase activity, acting on the CH-CH group of donors"/>
    <property type="evidence" value="ECO:0007669"/>
    <property type="project" value="UniProtKB-ARBA"/>
</dbReference>
<keyword evidence="7" id="KW-0560">Oxidoreductase</keyword>
<evidence type="ECO:0000256" key="8">
    <source>
        <dbReference type="ARBA" id="ARBA00049922"/>
    </source>
</evidence>
<evidence type="ECO:0000256" key="3">
    <source>
        <dbReference type="ARBA" id="ARBA00013137"/>
    </source>
</evidence>
<dbReference type="GO" id="GO:0010181">
    <property type="term" value="F:FMN binding"/>
    <property type="evidence" value="ECO:0007669"/>
    <property type="project" value="InterPro"/>
</dbReference>
<dbReference type="RefSeq" id="WP_154503855.1">
    <property type="nucleotide sequence ID" value="NZ_VUMN01000008.1"/>
</dbReference>
<dbReference type="EMBL" id="VUMN01000008">
    <property type="protein sequence ID" value="MSS58199.1"/>
    <property type="molecule type" value="Genomic_DNA"/>
</dbReference>
<dbReference type="Gene3D" id="3.50.50.60">
    <property type="entry name" value="FAD/NAD(P)-binding domain"/>
    <property type="match status" value="1"/>
</dbReference>
<dbReference type="GO" id="GO:0008202">
    <property type="term" value="P:steroid metabolic process"/>
    <property type="evidence" value="ECO:0007669"/>
    <property type="project" value="UniProtKB-ARBA"/>
</dbReference>
<dbReference type="InterPro" id="IPR007329">
    <property type="entry name" value="FMN-bd"/>
</dbReference>
<name>A0A7X2NRF2_9FIRM</name>
<evidence type="ECO:0000256" key="9">
    <source>
        <dbReference type="SAM" id="SignalP"/>
    </source>
</evidence>
<dbReference type="PROSITE" id="PS51257">
    <property type="entry name" value="PROKAR_LIPOPROTEIN"/>
    <property type="match status" value="1"/>
</dbReference>
<dbReference type="Pfam" id="PF00890">
    <property type="entry name" value="FAD_binding_2"/>
    <property type="match status" value="1"/>
</dbReference>
<feature type="signal peptide" evidence="9">
    <location>
        <begin position="1"/>
        <end position="27"/>
    </location>
</feature>
<dbReference type="SUPFAM" id="SSF56425">
    <property type="entry name" value="Succinate dehydrogenase/fumarate reductase flavoprotein, catalytic domain"/>
    <property type="match status" value="1"/>
</dbReference>
<evidence type="ECO:0000256" key="2">
    <source>
        <dbReference type="ARBA" id="ARBA00001974"/>
    </source>
</evidence>
<dbReference type="InterPro" id="IPR050315">
    <property type="entry name" value="FAD-oxidoreductase_2"/>
</dbReference>
<evidence type="ECO:0000256" key="6">
    <source>
        <dbReference type="ARBA" id="ARBA00022827"/>
    </source>
</evidence>
<dbReference type="InterPro" id="IPR036188">
    <property type="entry name" value="FAD/NAD-bd_sf"/>
</dbReference>
<keyword evidence="12" id="KW-1185">Reference proteome</keyword>
<dbReference type="SMART" id="SM00900">
    <property type="entry name" value="FMN_bind"/>
    <property type="match status" value="2"/>
</dbReference>
<dbReference type="PANTHER" id="PTHR43400">
    <property type="entry name" value="FUMARATE REDUCTASE"/>
    <property type="match status" value="1"/>
</dbReference>
<comment type="caution">
    <text evidence="11">The sequence shown here is derived from an EMBL/GenBank/DDBJ whole genome shotgun (WGS) entry which is preliminary data.</text>
</comment>
<protein>
    <recommendedName>
        <fullName evidence="4">Urocanate reductase</fullName>
        <ecNumber evidence="3">1.3.99.33</ecNumber>
    </recommendedName>
</protein>
<evidence type="ECO:0000256" key="1">
    <source>
        <dbReference type="ARBA" id="ARBA00001917"/>
    </source>
</evidence>
<dbReference type="SUPFAM" id="SSF51905">
    <property type="entry name" value="FAD/NAD(P)-binding domain"/>
    <property type="match status" value="1"/>
</dbReference>
<comment type="catalytic activity">
    <reaction evidence="8">
        <text>dihydrourocanate + A = urocanate + AH2</text>
        <dbReference type="Rhea" id="RHEA:36059"/>
        <dbReference type="ChEBI" id="CHEBI:13193"/>
        <dbReference type="ChEBI" id="CHEBI:17499"/>
        <dbReference type="ChEBI" id="CHEBI:27247"/>
        <dbReference type="ChEBI" id="CHEBI:72991"/>
        <dbReference type="EC" id="1.3.99.33"/>
    </reaction>
</comment>
<dbReference type="InterPro" id="IPR003953">
    <property type="entry name" value="FAD-dep_OxRdtase_2_FAD-bd"/>
</dbReference>
<reference evidence="11 12" key="1">
    <citation type="submission" date="2019-08" db="EMBL/GenBank/DDBJ databases">
        <title>In-depth cultivation of the pig gut microbiome towards novel bacterial diversity and tailored functional studies.</title>
        <authorList>
            <person name="Wylensek D."/>
            <person name="Hitch T.C.A."/>
            <person name="Clavel T."/>
        </authorList>
    </citation>
    <scope>NUCLEOTIDE SEQUENCE [LARGE SCALE GENOMIC DNA]</scope>
    <source>
        <strain evidence="11 12">Oil+RF-744-GAM-WT-6</strain>
    </source>
</reference>
<dbReference type="EC" id="1.3.99.33" evidence="3"/>
<dbReference type="PANTHER" id="PTHR43400:SF10">
    <property type="entry name" value="3-OXOSTEROID 1-DEHYDROGENASE"/>
    <property type="match status" value="1"/>
</dbReference>
<comment type="cofactor">
    <cofactor evidence="2">
        <name>FAD</name>
        <dbReference type="ChEBI" id="CHEBI:57692"/>
    </cofactor>
</comment>
<proteinExistence type="predicted"/>
<dbReference type="Pfam" id="PF04205">
    <property type="entry name" value="FMN_bind"/>
    <property type="match status" value="2"/>
</dbReference>
<dbReference type="InterPro" id="IPR027477">
    <property type="entry name" value="Succ_DH/fumarate_Rdtase_cat_sf"/>
</dbReference>
<accession>A0A7X2NRF2</accession>